<dbReference type="Proteomes" id="UP000215137">
    <property type="component" value="Chromosome"/>
</dbReference>
<accession>A0A248TGV9</accession>
<evidence type="ECO:0000313" key="1">
    <source>
        <dbReference type="EMBL" id="ASV67454.1"/>
    </source>
</evidence>
<dbReference type="AlphaFoldDB" id="A0A248TGV9"/>
<protein>
    <submittedName>
        <fullName evidence="1">Uncharacterized protein</fullName>
    </submittedName>
</protein>
<proteinExistence type="predicted"/>
<sequence length="79" mass="8649">MACSHKSCFDICLKIIVNTRTGRAETEVQCDEVCPGLEFEFENGIIIITIPLVACVETTLRDSLRADAQLVSLSLPGYS</sequence>
<dbReference type="KEGG" id="bko:CKF48_09000"/>
<name>A0A248TGV9_9BACI</name>
<dbReference type="RefSeq" id="WP_095371028.1">
    <property type="nucleotide sequence ID" value="NZ_CP022983.1"/>
</dbReference>
<reference evidence="1 2" key="1">
    <citation type="submission" date="2017-08" db="EMBL/GenBank/DDBJ databases">
        <title>Complete Genome Sequence of Bacillus kochii Oregon-R-modENCODE STRAIN BDGP4, isolated from Drosophila melanogaster gut.</title>
        <authorList>
            <person name="Wan K.H."/>
            <person name="Yu C."/>
            <person name="Park S."/>
            <person name="Hammonds A.S."/>
            <person name="Booth B.W."/>
            <person name="Celniker S.E."/>
        </authorList>
    </citation>
    <scope>NUCLEOTIDE SEQUENCE [LARGE SCALE GENOMIC DNA]</scope>
    <source>
        <strain evidence="1 2">BDGP4</strain>
    </source>
</reference>
<dbReference type="EMBL" id="CP022983">
    <property type="protein sequence ID" value="ASV67454.1"/>
    <property type="molecule type" value="Genomic_DNA"/>
</dbReference>
<keyword evidence="2" id="KW-1185">Reference proteome</keyword>
<organism evidence="1 2">
    <name type="scientific">Cytobacillus kochii</name>
    <dbReference type="NCBI Taxonomy" id="859143"/>
    <lineage>
        <taxon>Bacteria</taxon>
        <taxon>Bacillati</taxon>
        <taxon>Bacillota</taxon>
        <taxon>Bacilli</taxon>
        <taxon>Bacillales</taxon>
        <taxon>Bacillaceae</taxon>
        <taxon>Cytobacillus</taxon>
    </lineage>
</organism>
<gene>
    <name evidence="1" type="ORF">CKF48_09000</name>
</gene>
<evidence type="ECO:0000313" key="2">
    <source>
        <dbReference type="Proteomes" id="UP000215137"/>
    </source>
</evidence>